<protein>
    <recommendedName>
        <fullName evidence="2">Restriction endonuclease type II-like domain-containing protein</fullName>
    </recommendedName>
</protein>
<dbReference type="Gene3D" id="3.40.50.300">
    <property type="entry name" value="P-loop containing nucleotide triphosphate hydrolases"/>
    <property type="match status" value="1"/>
</dbReference>
<keyword evidence="4" id="KW-1185">Reference proteome</keyword>
<organism evidence="3 4">
    <name type="scientific">Aureispira anguillae</name>
    <dbReference type="NCBI Taxonomy" id="2864201"/>
    <lineage>
        <taxon>Bacteria</taxon>
        <taxon>Pseudomonadati</taxon>
        <taxon>Bacteroidota</taxon>
        <taxon>Saprospiria</taxon>
        <taxon>Saprospirales</taxon>
        <taxon>Saprospiraceae</taxon>
        <taxon>Aureispira</taxon>
    </lineage>
</organism>
<name>A0A915YCB8_9BACT</name>
<dbReference type="Proteomes" id="UP001060919">
    <property type="component" value="Chromosome"/>
</dbReference>
<proteinExistence type="predicted"/>
<dbReference type="KEGG" id="aup:AsAng_0011780"/>
<evidence type="ECO:0000313" key="3">
    <source>
        <dbReference type="EMBL" id="BDS10470.1"/>
    </source>
</evidence>
<feature type="coiled-coil region" evidence="1">
    <location>
        <begin position="357"/>
        <end position="384"/>
    </location>
</feature>
<dbReference type="SUPFAM" id="SSF52540">
    <property type="entry name" value="P-loop containing nucleoside triphosphate hydrolases"/>
    <property type="match status" value="1"/>
</dbReference>
<reference evidence="3" key="1">
    <citation type="submission" date="2022-09" db="EMBL/GenBank/DDBJ databases">
        <title>Aureispira anguillicida sp. nov., isolated from Leptocephalus of Japanese eel Anguilla japonica.</title>
        <authorList>
            <person name="Yuasa K."/>
            <person name="Mekata T."/>
            <person name="Ikunari K."/>
        </authorList>
    </citation>
    <scope>NUCLEOTIDE SEQUENCE</scope>
    <source>
        <strain evidence="3">EL160426</strain>
    </source>
</reference>
<dbReference type="InterPro" id="IPR027417">
    <property type="entry name" value="P-loop_NTPase"/>
</dbReference>
<evidence type="ECO:0000259" key="2">
    <source>
        <dbReference type="Pfam" id="PF18741"/>
    </source>
</evidence>
<dbReference type="EMBL" id="AP026867">
    <property type="protein sequence ID" value="BDS10470.1"/>
    <property type="molecule type" value="Genomic_DNA"/>
</dbReference>
<dbReference type="AlphaFoldDB" id="A0A915YCB8"/>
<evidence type="ECO:0000256" key="1">
    <source>
        <dbReference type="SAM" id="Coils"/>
    </source>
</evidence>
<dbReference type="InterPro" id="IPR049468">
    <property type="entry name" value="Restrct_endonuc-II-like_dom"/>
</dbReference>
<dbReference type="Pfam" id="PF18741">
    <property type="entry name" value="MTES_1575"/>
    <property type="match status" value="1"/>
</dbReference>
<keyword evidence="1" id="KW-0175">Coiled coil</keyword>
<gene>
    <name evidence="3" type="ORF">AsAng_0011780</name>
</gene>
<dbReference type="RefSeq" id="WP_264791780.1">
    <property type="nucleotide sequence ID" value="NZ_AP026867.1"/>
</dbReference>
<sequence>MDTNKESTAPSTNYTHALPYLSVLPITEQCLDFSIINRVEPELTERILQTLLSNASDVIAHIPLGISKKMPASQLGQYKALQKTFENFQVQKDSLSIGYPIVLIDDVELGRPVAAPLFLWKIELNIAPNSNMEWTLTPLNKNKGYLNPILKNYLEARFKLDWEQQIGLIDTVDSKVVNETCLALAKELELDYQPTPLIEACPSPDNMLQNVILNAIILGSFEPITLKEAQKLPKNLKPRERKQWKTKVAALPCNSAQDELIETIFDGHHVIAEGISNTGKTHTIASILPSLLTDKGSALIISPQAASFNEIQYHLENLGIKDIGILNLQDEVLDKERLIKYLEKLPKRTRSLSSFDNVTYTKQLDKHSRLREQLEKAYESLHASVVNGWNWTELVGQCLMHHKKSDKQILGRFLDNKDFLFTAKEEYVISRELGEHYIHYHRIDALKHPLNALHGRFFNDDSSIETTREEAKTGLNVYRYKINSLYQSFLVFVGNYAEHLKFEYRDFVANMEQQINKIERNLHLYNDLYGEAFDKQSSLQNAKLKLLSMFSRRHQEIRAAKGQLLDDYQELQAYYEQAAYFKTDFPNIKEESKLADVEVKLEKVRSQLQDWAITIPSLVDQQIEDLSIETQLPQAFQEQHKELEISLVKLVEQINSAQILRKEIQLPEGKVTEKEVALFNILLQFHKLENEWRDIDAYYQWRRSWLTISGKTQKVVQALVNAGSQDWISGFHSWYYHQILTQQYSIVLPKGTANEALPFDAYIHTLKDIQQRISQKANVITKERQGEQIKRIKKEKDLTLTNARPIFRNKKIKDLLQWIGLEHLGDVFPIVLATPEMAQQLLGLKISTFDLVIVDNAHDLSAKIGTDLLKLGNQRIVLGRPIEEEKNEKESLLEWMLAQKGRRYQFLEHIHSKDVAQLARLNQTNIQAPNAFQIVLVEYLKEYIDEQRLQFNKSVEGVLVDLIIAPKYSGQTPIAVICDGGLLHQAKYDFQLAIDKVRILTQASHQIHYIWSIDWWKNSEKALEPLLAFVLKWDKQHNNATA</sequence>
<accession>A0A915YCB8</accession>
<evidence type="ECO:0000313" key="4">
    <source>
        <dbReference type="Proteomes" id="UP001060919"/>
    </source>
</evidence>
<feature type="domain" description="Restriction endonuclease type II-like" evidence="2">
    <location>
        <begin position="950"/>
        <end position="1028"/>
    </location>
</feature>